<dbReference type="GO" id="GO:0140359">
    <property type="term" value="F:ABC-type transporter activity"/>
    <property type="evidence" value="ECO:0007669"/>
    <property type="project" value="InterPro"/>
</dbReference>
<evidence type="ECO:0000313" key="10">
    <source>
        <dbReference type="Proteomes" id="UP000324800"/>
    </source>
</evidence>
<dbReference type="InterPro" id="IPR050173">
    <property type="entry name" value="ABC_transporter_C-like"/>
</dbReference>
<dbReference type="PROSITE" id="PS50929">
    <property type="entry name" value="ABC_TM1F"/>
    <property type="match status" value="1"/>
</dbReference>
<evidence type="ECO:0000256" key="7">
    <source>
        <dbReference type="SAM" id="Phobius"/>
    </source>
</evidence>
<name>A0A5J4T577_9EUKA</name>
<feature type="transmembrane region" description="Helical" evidence="7">
    <location>
        <begin position="71"/>
        <end position="90"/>
    </location>
</feature>
<evidence type="ECO:0000256" key="5">
    <source>
        <dbReference type="ARBA" id="ARBA00022989"/>
    </source>
</evidence>
<dbReference type="Pfam" id="PF00664">
    <property type="entry name" value="ABC_membrane"/>
    <property type="match status" value="1"/>
</dbReference>
<dbReference type="Gene3D" id="1.20.1560.10">
    <property type="entry name" value="ABC transporter type 1, transmembrane domain"/>
    <property type="match status" value="1"/>
</dbReference>
<dbReference type="PANTHER" id="PTHR24223">
    <property type="entry name" value="ATP-BINDING CASSETTE SUB-FAMILY C"/>
    <property type="match status" value="1"/>
</dbReference>
<proteinExistence type="predicted"/>
<dbReference type="OrthoDB" id="1726658at2759"/>
<keyword evidence="1" id="KW-0813">Transport</keyword>
<reference evidence="9 10" key="1">
    <citation type="submission" date="2019-03" db="EMBL/GenBank/DDBJ databases">
        <title>Single cell metagenomics reveals metabolic interactions within the superorganism composed of flagellate Streblomastix strix and complex community of Bacteroidetes bacteria on its surface.</title>
        <authorList>
            <person name="Treitli S.C."/>
            <person name="Kolisko M."/>
            <person name="Husnik F."/>
            <person name="Keeling P."/>
            <person name="Hampl V."/>
        </authorList>
    </citation>
    <scope>NUCLEOTIDE SEQUENCE [LARGE SCALE GENOMIC DNA]</scope>
    <source>
        <strain evidence="9">ST1C</strain>
    </source>
</reference>
<comment type="caution">
    <text evidence="9">The sequence shown here is derived from an EMBL/GenBank/DDBJ whole genome shotgun (WGS) entry which is preliminary data.</text>
</comment>
<keyword evidence="6 7" id="KW-0472">Membrane</keyword>
<keyword evidence="5 7" id="KW-1133">Transmembrane helix</keyword>
<sequence length="121" mass="13598">MDMFCVVGSIFRRAFRLSPDSNQQIGQGKVINMVSTDAQRLENTQDQLQNLIDLPVNLIIASFTLSLYLDASALIGIVVLLILSPLSFLFSKSTMKVQKELMQITDRRVKRTTEAIHSIKV</sequence>
<feature type="non-terminal residue" evidence="9">
    <location>
        <position position="121"/>
    </location>
</feature>
<evidence type="ECO:0000259" key="8">
    <source>
        <dbReference type="PROSITE" id="PS50929"/>
    </source>
</evidence>
<dbReference type="AlphaFoldDB" id="A0A5J4T577"/>
<evidence type="ECO:0000256" key="1">
    <source>
        <dbReference type="ARBA" id="ARBA00022448"/>
    </source>
</evidence>
<evidence type="ECO:0000256" key="2">
    <source>
        <dbReference type="ARBA" id="ARBA00022692"/>
    </source>
</evidence>
<evidence type="ECO:0000256" key="3">
    <source>
        <dbReference type="ARBA" id="ARBA00022741"/>
    </source>
</evidence>
<dbReference type="Proteomes" id="UP000324800">
    <property type="component" value="Unassembled WGS sequence"/>
</dbReference>
<keyword evidence="3" id="KW-0547">Nucleotide-binding</keyword>
<feature type="domain" description="ABC transmembrane type-1" evidence="8">
    <location>
        <begin position="10"/>
        <end position="121"/>
    </location>
</feature>
<dbReference type="EMBL" id="SNRW01039077">
    <property type="protein sequence ID" value="KAA6352921.1"/>
    <property type="molecule type" value="Genomic_DNA"/>
</dbReference>
<dbReference type="GO" id="GO:0005524">
    <property type="term" value="F:ATP binding"/>
    <property type="evidence" value="ECO:0007669"/>
    <property type="project" value="UniProtKB-KW"/>
</dbReference>
<accession>A0A5J4T577</accession>
<keyword evidence="4" id="KW-0067">ATP-binding</keyword>
<evidence type="ECO:0000256" key="4">
    <source>
        <dbReference type="ARBA" id="ARBA00022840"/>
    </source>
</evidence>
<dbReference type="InterPro" id="IPR036640">
    <property type="entry name" value="ABC1_TM_sf"/>
</dbReference>
<dbReference type="SUPFAM" id="SSF90123">
    <property type="entry name" value="ABC transporter transmembrane region"/>
    <property type="match status" value="1"/>
</dbReference>
<evidence type="ECO:0000256" key="6">
    <source>
        <dbReference type="ARBA" id="ARBA00023136"/>
    </source>
</evidence>
<organism evidence="9 10">
    <name type="scientific">Streblomastix strix</name>
    <dbReference type="NCBI Taxonomy" id="222440"/>
    <lineage>
        <taxon>Eukaryota</taxon>
        <taxon>Metamonada</taxon>
        <taxon>Preaxostyla</taxon>
        <taxon>Oxymonadida</taxon>
        <taxon>Streblomastigidae</taxon>
        <taxon>Streblomastix</taxon>
    </lineage>
</organism>
<dbReference type="InterPro" id="IPR011527">
    <property type="entry name" value="ABC1_TM_dom"/>
</dbReference>
<dbReference type="GO" id="GO:0016020">
    <property type="term" value="C:membrane"/>
    <property type="evidence" value="ECO:0007669"/>
    <property type="project" value="InterPro"/>
</dbReference>
<evidence type="ECO:0000313" key="9">
    <source>
        <dbReference type="EMBL" id="KAA6352921.1"/>
    </source>
</evidence>
<keyword evidence="2 7" id="KW-0812">Transmembrane</keyword>
<protein>
    <recommendedName>
        <fullName evidence="8">ABC transmembrane type-1 domain-containing protein</fullName>
    </recommendedName>
</protein>
<gene>
    <name evidence="9" type="ORF">EZS28_051552</name>
</gene>